<evidence type="ECO:0000313" key="3">
    <source>
        <dbReference type="EMBL" id="MBM6577967.1"/>
    </source>
</evidence>
<keyword evidence="1" id="KW-1133">Transmembrane helix</keyword>
<gene>
    <name evidence="3" type="ORF">ILT43_16415</name>
</gene>
<feature type="domain" description="Phytase-like" evidence="2">
    <location>
        <begin position="90"/>
        <end position="334"/>
    </location>
</feature>
<dbReference type="InterPro" id="IPR027372">
    <property type="entry name" value="Phytase-like_dom"/>
</dbReference>
<comment type="caution">
    <text evidence="3">The sequence shown here is derived from an EMBL/GenBank/DDBJ whole genome shotgun (WGS) entry which is preliminary data.</text>
</comment>
<dbReference type="Pfam" id="PF13449">
    <property type="entry name" value="Phytase-like"/>
    <property type="match status" value="1"/>
</dbReference>
<proteinExistence type="predicted"/>
<dbReference type="Proteomes" id="UP000763641">
    <property type="component" value="Unassembled WGS sequence"/>
</dbReference>
<accession>A0ABS2DAK8</accession>
<evidence type="ECO:0000256" key="1">
    <source>
        <dbReference type="SAM" id="Phobius"/>
    </source>
</evidence>
<keyword evidence="1" id="KW-0812">Transmembrane</keyword>
<dbReference type="InterPro" id="IPR014567">
    <property type="entry name" value="UCP031900"/>
</dbReference>
<organism evidence="3 4">
    <name type="scientific">Sphingomonas longa</name>
    <dbReference type="NCBI Taxonomy" id="2778730"/>
    <lineage>
        <taxon>Bacteria</taxon>
        <taxon>Pseudomonadati</taxon>
        <taxon>Pseudomonadota</taxon>
        <taxon>Alphaproteobacteria</taxon>
        <taxon>Sphingomonadales</taxon>
        <taxon>Sphingomonadaceae</taxon>
        <taxon>Sphingomonas</taxon>
    </lineage>
</organism>
<dbReference type="EMBL" id="JAFEMC010000005">
    <property type="protein sequence ID" value="MBM6577967.1"/>
    <property type="molecule type" value="Genomic_DNA"/>
</dbReference>
<keyword evidence="4" id="KW-1185">Reference proteome</keyword>
<protein>
    <submittedName>
        <fullName evidence="3">Esterase-like activity of phytase family protein</fullName>
    </submittedName>
</protein>
<evidence type="ECO:0000259" key="2">
    <source>
        <dbReference type="Pfam" id="PF13449"/>
    </source>
</evidence>
<evidence type="ECO:0000313" key="4">
    <source>
        <dbReference type="Proteomes" id="UP000763641"/>
    </source>
</evidence>
<name>A0ABS2DAK8_9SPHN</name>
<keyword evidence="1" id="KW-0472">Membrane</keyword>
<feature type="transmembrane region" description="Helical" evidence="1">
    <location>
        <begin position="24"/>
        <end position="41"/>
    </location>
</feature>
<sequence length="349" mass="38529">MRPLSAVQAGGAGSVRYGRRVRRSVLLATIVLFPLAVLPRWTTLERRSVPAGQLSVTAERVPLDAHDPARRRVGCLDYLGGVALTGSDRTFGGFSALGVRGDRFTMIGDGGQVLRFRMGADWTPRDILFEDLPGGPASGWEKRHRDAESLAIDPVTDRAWVGYEGYNQIWRYTPGFRRGDRGIAPAAMRDWSDNGGIESFARLADGRFAAISESPPREVGARLRMGLVWPGDPTRTRPAFRFGYAPTNDHDDPSDMTQLPDGRLLILERGFTLPFFWSLRVGIVDLPSIRPAARVQARPIGVLAAPLITDNFEGVAARREGDSTVVWLVSDDNHLPIQRTLLLKFRLTC</sequence>
<reference evidence="3 4" key="1">
    <citation type="submission" date="2020-12" db="EMBL/GenBank/DDBJ databases">
        <title>Sphingomonas sp.</title>
        <authorList>
            <person name="Kim M.K."/>
        </authorList>
    </citation>
    <scope>NUCLEOTIDE SEQUENCE [LARGE SCALE GENOMIC DNA]</scope>
    <source>
        <strain evidence="3 4">BT552</strain>
    </source>
</reference>
<dbReference type="PIRSF" id="PIRSF031900">
    <property type="entry name" value="UCP031900"/>
    <property type="match status" value="1"/>
</dbReference>
<dbReference type="RefSeq" id="WP_204200064.1">
    <property type="nucleotide sequence ID" value="NZ_JAFEMC010000005.1"/>
</dbReference>